<evidence type="ECO:0000313" key="3">
    <source>
        <dbReference type="Proteomes" id="UP000320776"/>
    </source>
</evidence>
<accession>A0A517DW28</accession>
<evidence type="ECO:0000313" key="2">
    <source>
        <dbReference type="EMBL" id="QDR81564.1"/>
    </source>
</evidence>
<evidence type="ECO:0000259" key="1">
    <source>
        <dbReference type="Pfam" id="PF09861"/>
    </source>
</evidence>
<dbReference type="GO" id="GO:0050043">
    <property type="term" value="F:lactate racemase activity"/>
    <property type="evidence" value="ECO:0007669"/>
    <property type="project" value="InterPro"/>
</dbReference>
<gene>
    <name evidence="2" type="ORF">SPTER_29500</name>
</gene>
<reference evidence="2 3" key="1">
    <citation type="submission" date="2019-02" db="EMBL/GenBank/DDBJ databases">
        <title>Closed genome of Sporomusa termitida DSM 4440.</title>
        <authorList>
            <person name="Poehlein A."/>
            <person name="Daniel R."/>
        </authorList>
    </citation>
    <scope>NUCLEOTIDE SEQUENCE [LARGE SCALE GENOMIC DNA]</scope>
    <source>
        <strain evidence="2 3">DSM 4440</strain>
    </source>
</reference>
<dbReference type="KEGG" id="sted:SPTER_29500"/>
<name>A0A517DW28_9FIRM</name>
<dbReference type="Gene3D" id="3.40.50.11440">
    <property type="match status" value="1"/>
</dbReference>
<dbReference type="Pfam" id="PF09861">
    <property type="entry name" value="Lar_N"/>
    <property type="match status" value="1"/>
</dbReference>
<sequence>MKSNLLIREVAKIGIIQELLADIPMPRMVKVCQTFVAPELNDVVGTLQAEFLKPGVGDRVLPGRRIAIAVGSRGVAEIAAITRAAVEEIKKRGGKPFVVPAMGSHGGATAAGQRQVLAELGVTEAVVGCPIISSMEVVEVGKLANGLAVLIDKQAYEADGIVVINRVKPHTAYRGPCESGLAKMLTIGLGKQKGADSCHAYSFKHMAEHVVAMAKIKIEKTPVLFGIATVENAYDKVAKLVAVPAEAIIAVDQQLLQEAKAGMPRILFDQIDVLIVDRIGKEISGDGMDPNITGRYSTPYASGGPEVAKLVVLDLTPQTHGNANGMGTADFTTRKLFNKIDFASTYANCLTSTIAIPARIPLIMETDKEAVLAAIKTCNARDLTKVRMVRIKDTLHLGEIYISEALLAAAGANSAVKIGGDPAAMQFDGGGNLLW</sequence>
<dbReference type="AlphaFoldDB" id="A0A517DW28"/>
<proteinExistence type="predicted"/>
<organism evidence="2 3">
    <name type="scientific">Sporomusa termitida</name>
    <dbReference type="NCBI Taxonomy" id="2377"/>
    <lineage>
        <taxon>Bacteria</taxon>
        <taxon>Bacillati</taxon>
        <taxon>Bacillota</taxon>
        <taxon>Negativicutes</taxon>
        <taxon>Selenomonadales</taxon>
        <taxon>Sporomusaceae</taxon>
        <taxon>Sporomusa</taxon>
    </lineage>
</organism>
<dbReference type="InterPro" id="IPR018657">
    <property type="entry name" value="LarA-like_N"/>
</dbReference>
<keyword evidence="3" id="KW-1185">Reference proteome</keyword>
<feature type="domain" description="LarA-like N-terminal" evidence="1">
    <location>
        <begin position="76"/>
        <end position="204"/>
    </location>
</feature>
<dbReference type="EMBL" id="CP036259">
    <property type="protein sequence ID" value="QDR81564.1"/>
    <property type="molecule type" value="Genomic_DNA"/>
</dbReference>
<dbReference type="Proteomes" id="UP000320776">
    <property type="component" value="Chromosome"/>
</dbReference>
<protein>
    <recommendedName>
        <fullName evidence="1">LarA-like N-terminal domain-containing protein</fullName>
    </recommendedName>
</protein>